<dbReference type="HOGENOM" id="CLU_2019330_0_0_1"/>
<evidence type="ECO:0000313" key="2">
    <source>
        <dbReference type="EnsemblPlants" id="PGSC0003DMT400093101"/>
    </source>
</evidence>
<reference evidence="3" key="1">
    <citation type="journal article" date="2011" name="Nature">
        <title>Genome sequence and analysis of the tuber crop potato.</title>
        <authorList>
            <consortium name="The Potato Genome Sequencing Consortium"/>
        </authorList>
    </citation>
    <scope>NUCLEOTIDE SEQUENCE [LARGE SCALE GENOMIC DNA]</scope>
    <source>
        <strain evidence="3">cv. DM1-3 516 R44</strain>
    </source>
</reference>
<dbReference type="EnsemblPlants" id="PGSC0003DMT400093101">
    <property type="protein sequence ID" value="PGSC0003DMT400093101"/>
    <property type="gene ID" value="PGSC0003DMG400042672"/>
</dbReference>
<name>M1DR92_SOLTU</name>
<feature type="region of interest" description="Disordered" evidence="1">
    <location>
        <begin position="101"/>
        <end position="123"/>
    </location>
</feature>
<evidence type="ECO:0000313" key="3">
    <source>
        <dbReference type="Proteomes" id="UP000011115"/>
    </source>
</evidence>
<dbReference type="PaxDb" id="4113-PGSC0003DMT400093101"/>
<dbReference type="InParanoid" id="M1DR92"/>
<protein>
    <submittedName>
        <fullName evidence="2">Uncharacterized protein</fullName>
    </submittedName>
</protein>
<proteinExistence type="predicted"/>
<organism evidence="2 3">
    <name type="scientific">Solanum tuberosum</name>
    <name type="common">Potato</name>
    <dbReference type="NCBI Taxonomy" id="4113"/>
    <lineage>
        <taxon>Eukaryota</taxon>
        <taxon>Viridiplantae</taxon>
        <taxon>Streptophyta</taxon>
        <taxon>Embryophyta</taxon>
        <taxon>Tracheophyta</taxon>
        <taxon>Spermatophyta</taxon>
        <taxon>Magnoliopsida</taxon>
        <taxon>eudicotyledons</taxon>
        <taxon>Gunneridae</taxon>
        <taxon>Pentapetalae</taxon>
        <taxon>asterids</taxon>
        <taxon>lamiids</taxon>
        <taxon>Solanales</taxon>
        <taxon>Solanaceae</taxon>
        <taxon>Solanoideae</taxon>
        <taxon>Solaneae</taxon>
        <taxon>Solanum</taxon>
    </lineage>
</organism>
<keyword evidence="3" id="KW-1185">Reference proteome</keyword>
<dbReference type="Gramene" id="PGSC0003DMT400093101">
    <property type="protein sequence ID" value="PGSC0003DMT400093101"/>
    <property type="gene ID" value="PGSC0003DMG400042672"/>
</dbReference>
<dbReference type="AlphaFoldDB" id="M1DR92"/>
<dbReference type="Proteomes" id="UP000011115">
    <property type="component" value="Unassembled WGS sequence"/>
</dbReference>
<accession>M1DR92</accession>
<evidence type="ECO:0000256" key="1">
    <source>
        <dbReference type="SAM" id="MobiDB-lite"/>
    </source>
</evidence>
<sequence>MLHRPTLGLSTLPAEVDHRALHGMWTTSRSMLVLMKIKWNPPGFWPFTGRGLDDETLWLPKSWTSAALSLGKGPRGPSQFVILHTIHDVVRSRVTEIQQLLDQGPRPASRSMVPLTAHHRGPS</sequence>
<reference evidence="2" key="2">
    <citation type="submission" date="2015-06" db="UniProtKB">
        <authorList>
            <consortium name="EnsemblPlants"/>
        </authorList>
    </citation>
    <scope>IDENTIFICATION</scope>
    <source>
        <strain evidence="2">DM1-3 516 R44</strain>
    </source>
</reference>